<reference evidence="4 5" key="1">
    <citation type="submission" date="2017-10" db="EMBL/GenBank/DDBJ databases">
        <title>Bifidobacterium xylocopum sp. nov. and Bifidobacterium aemilianum sp. nov., from the carpenter bee (Xylocopa violacea) digestive tract.</title>
        <authorList>
            <person name="Alberoni D."/>
            <person name="Baffoni L."/>
            <person name="Di Gioia D."/>
            <person name="Gaggia F."/>
            <person name="Biavati B."/>
        </authorList>
    </citation>
    <scope>NUCLEOTIDE SEQUENCE [LARGE SCALE GENOMIC DNA]</scope>
    <source>
        <strain evidence="4 5">XV10</strain>
    </source>
</reference>
<evidence type="ECO:0000256" key="2">
    <source>
        <dbReference type="SAM" id="Phobius"/>
    </source>
</evidence>
<accession>A0A366K6Q3</accession>
<feature type="compositionally biased region" description="Basic and acidic residues" evidence="1">
    <location>
        <begin position="9"/>
        <end position="21"/>
    </location>
</feature>
<feature type="region of interest" description="Disordered" evidence="1">
    <location>
        <begin position="1"/>
        <end position="27"/>
    </location>
</feature>
<gene>
    <name evidence="4" type="ORF">CRD60_06960</name>
</gene>
<protein>
    <recommendedName>
        <fullName evidence="3">DUF5979 domain-containing protein</fullName>
    </recommendedName>
</protein>
<feature type="compositionally biased region" description="Low complexity" evidence="1">
    <location>
        <begin position="120"/>
        <end position="130"/>
    </location>
</feature>
<name>A0A366K6Q3_9BIFI</name>
<evidence type="ECO:0000313" key="4">
    <source>
        <dbReference type="EMBL" id="RBP97359.1"/>
    </source>
</evidence>
<keyword evidence="2" id="KW-0472">Membrane</keyword>
<evidence type="ECO:0000259" key="3">
    <source>
        <dbReference type="Pfam" id="PF19407"/>
    </source>
</evidence>
<feature type="compositionally biased region" description="Pro residues" evidence="1">
    <location>
        <begin position="91"/>
        <end position="119"/>
    </location>
</feature>
<dbReference type="InterPro" id="IPR046022">
    <property type="entry name" value="DUF5979"/>
</dbReference>
<keyword evidence="2" id="KW-0812">Transmembrane</keyword>
<feature type="region of interest" description="Disordered" evidence="1">
    <location>
        <begin position="89"/>
        <end position="131"/>
    </location>
</feature>
<dbReference type="EMBL" id="PDCG01000007">
    <property type="protein sequence ID" value="RBP97359.1"/>
    <property type="molecule type" value="Genomic_DNA"/>
</dbReference>
<comment type="caution">
    <text evidence="4">The sequence shown here is derived from an EMBL/GenBank/DDBJ whole genome shotgun (WGS) entry which is preliminary data.</text>
</comment>
<evidence type="ECO:0000256" key="1">
    <source>
        <dbReference type="SAM" id="MobiDB-lite"/>
    </source>
</evidence>
<sequence length="184" mass="18535">MEGSPVDLTKNEASHSFDLKQGDGQGSYVVDSVPVGSICSIRQTENAGALSTEVQDSSSMGSTTDGQVEIGAGDPQQVTFINSFHVDEPVIPAPAPAPAPTPAPVPGPKPTPAPVPASRPKPATTPAAAEVPKRVPKPVPVLAATGVSVSVLLMLGFVALLSATLLSGGRSRSGEGVEAKHSSI</sequence>
<dbReference type="Proteomes" id="UP000252530">
    <property type="component" value="Unassembled WGS sequence"/>
</dbReference>
<evidence type="ECO:0000313" key="5">
    <source>
        <dbReference type="Proteomes" id="UP000252530"/>
    </source>
</evidence>
<feature type="region of interest" description="Disordered" evidence="1">
    <location>
        <begin position="45"/>
        <end position="74"/>
    </location>
</feature>
<feature type="compositionally biased region" description="Polar residues" evidence="1">
    <location>
        <begin position="52"/>
        <end position="66"/>
    </location>
</feature>
<feature type="transmembrane region" description="Helical" evidence="2">
    <location>
        <begin position="141"/>
        <end position="166"/>
    </location>
</feature>
<keyword evidence="2" id="KW-1133">Transmembrane helix</keyword>
<proteinExistence type="predicted"/>
<keyword evidence="5" id="KW-1185">Reference proteome</keyword>
<dbReference type="RefSeq" id="WP_113860569.1">
    <property type="nucleotide sequence ID" value="NZ_PDCG01000007.1"/>
</dbReference>
<dbReference type="AlphaFoldDB" id="A0A366K6Q3"/>
<dbReference type="Pfam" id="PF19407">
    <property type="entry name" value="DUF5979"/>
    <property type="match status" value="1"/>
</dbReference>
<feature type="domain" description="DUF5979" evidence="3">
    <location>
        <begin position="13"/>
        <end position="84"/>
    </location>
</feature>
<organism evidence="4 5">
    <name type="scientific">Bifidobacterium aemilianum</name>
    <dbReference type="NCBI Taxonomy" id="2493120"/>
    <lineage>
        <taxon>Bacteria</taxon>
        <taxon>Bacillati</taxon>
        <taxon>Actinomycetota</taxon>
        <taxon>Actinomycetes</taxon>
        <taxon>Bifidobacteriales</taxon>
        <taxon>Bifidobacteriaceae</taxon>
        <taxon>Bifidobacterium</taxon>
    </lineage>
</organism>